<feature type="signal peptide" evidence="1">
    <location>
        <begin position="1"/>
        <end position="26"/>
    </location>
</feature>
<dbReference type="PANTHER" id="PTHR31528">
    <property type="entry name" value="4-AMINO-5-HYDROXYMETHYL-2-METHYLPYRIMIDINE PHOSPHATE SYNTHASE THI11-RELATED"/>
    <property type="match status" value="1"/>
</dbReference>
<dbReference type="Gene3D" id="3.40.190.10">
    <property type="entry name" value="Periplasmic binding protein-like II"/>
    <property type="match status" value="2"/>
</dbReference>
<keyword evidence="1" id="KW-0732">Signal</keyword>
<dbReference type="AlphaFoldDB" id="A0A840N0N6"/>
<feature type="chain" id="PRO_5032745263" evidence="1">
    <location>
        <begin position="27"/>
        <end position="345"/>
    </location>
</feature>
<gene>
    <name evidence="3" type="ORF">HNQ36_002574</name>
</gene>
<dbReference type="Pfam" id="PF09084">
    <property type="entry name" value="NMT1"/>
    <property type="match status" value="1"/>
</dbReference>
<evidence type="ECO:0000313" key="4">
    <source>
        <dbReference type="Proteomes" id="UP000521227"/>
    </source>
</evidence>
<name>A0A840N0N6_9BRAD</name>
<protein>
    <submittedName>
        <fullName evidence="3">NitT/TauT family transport system substrate-binding protein</fullName>
    </submittedName>
</protein>
<dbReference type="GO" id="GO:0009228">
    <property type="term" value="P:thiamine biosynthetic process"/>
    <property type="evidence" value="ECO:0007669"/>
    <property type="project" value="InterPro"/>
</dbReference>
<dbReference type="EMBL" id="JACHIJ010000003">
    <property type="protein sequence ID" value="MBB5052600.1"/>
    <property type="molecule type" value="Genomic_DNA"/>
</dbReference>
<feature type="domain" description="SsuA/THI5-like" evidence="2">
    <location>
        <begin position="48"/>
        <end position="262"/>
    </location>
</feature>
<dbReference type="SUPFAM" id="SSF53850">
    <property type="entry name" value="Periplasmic binding protein-like II"/>
    <property type="match status" value="1"/>
</dbReference>
<organism evidence="3 4">
    <name type="scientific">Afipia massiliensis</name>
    <dbReference type="NCBI Taxonomy" id="211460"/>
    <lineage>
        <taxon>Bacteria</taxon>
        <taxon>Pseudomonadati</taxon>
        <taxon>Pseudomonadota</taxon>
        <taxon>Alphaproteobacteria</taxon>
        <taxon>Hyphomicrobiales</taxon>
        <taxon>Nitrobacteraceae</taxon>
        <taxon>Afipia</taxon>
    </lineage>
</organism>
<sequence>MPNTPYRLLRKTLLSLALLTSVCVGATPGSAASALHFSFDRAIDGAAAPFVLASVRGLFRTEGLTVTTGQATSSVDAIGRVASGSSDMALADINALVRYRDKDNGAAVKAVFVLYNKAPYAIIARKSRGIATMSDLEGKTIGIVDGDLAARLWPAMARLNNIKRDKIRTEKISAAVREPMLSAGQLDAVTGFSFLSAINLRDRGVPANDLAVLRFSDFGSEVYGHALIVNPKFADANPDAVKGFVRATIAGIRLSLKDPARAIDDVLLQMSGGSRDVELERLRAVLNDNIVTDEVKRNGLGGIEPGRFDAGISQIADDYEFRKRPSAGDIFDDSFLPPLNARKIN</sequence>
<comment type="caution">
    <text evidence="3">The sequence shown here is derived from an EMBL/GenBank/DDBJ whole genome shotgun (WGS) entry which is preliminary data.</text>
</comment>
<evidence type="ECO:0000256" key="1">
    <source>
        <dbReference type="SAM" id="SignalP"/>
    </source>
</evidence>
<reference evidence="3 4" key="1">
    <citation type="submission" date="2020-08" db="EMBL/GenBank/DDBJ databases">
        <title>Genomic Encyclopedia of Type Strains, Phase IV (KMG-IV): sequencing the most valuable type-strain genomes for metagenomic binning, comparative biology and taxonomic classification.</title>
        <authorList>
            <person name="Goeker M."/>
        </authorList>
    </citation>
    <scope>NUCLEOTIDE SEQUENCE [LARGE SCALE GENOMIC DNA]</scope>
    <source>
        <strain evidence="3 4">DSM 17498</strain>
    </source>
</reference>
<evidence type="ECO:0000259" key="2">
    <source>
        <dbReference type="Pfam" id="PF09084"/>
    </source>
</evidence>
<dbReference type="Proteomes" id="UP000521227">
    <property type="component" value="Unassembled WGS sequence"/>
</dbReference>
<dbReference type="RefSeq" id="WP_184085540.1">
    <property type="nucleotide sequence ID" value="NZ_JACHIJ010000003.1"/>
</dbReference>
<dbReference type="InterPro" id="IPR015168">
    <property type="entry name" value="SsuA/THI5"/>
</dbReference>
<proteinExistence type="predicted"/>
<evidence type="ECO:0000313" key="3">
    <source>
        <dbReference type="EMBL" id="MBB5052600.1"/>
    </source>
</evidence>
<dbReference type="PANTHER" id="PTHR31528:SF15">
    <property type="entry name" value="RIBOFLAVIN-BINDING PROTEIN RIBY"/>
    <property type="match status" value="1"/>
</dbReference>
<accession>A0A840N0N6</accession>
<dbReference type="InterPro" id="IPR027939">
    <property type="entry name" value="NMT1/THI5"/>
</dbReference>